<dbReference type="RefSeq" id="XP_065330827.1">
    <property type="nucleotide sequence ID" value="XM_065474755.1"/>
</dbReference>
<keyword evidence="2 4" id="KW-0378">Hydrolase</keyword>
<reference evidence="6" key="1">
    <citation type="journal article" date="2024" name="BMC Genomics">
        <title>Functional annotation of a divergent genome using sequence and structure-based similarity.</title>
        <authorList>
            <person name="Svedberg D."/>
            <person name="Winiger R.R."/>
            <person name="Berg A."/>
            <person name="Sharma H."/>
            <person name="Tellgren-Roth C."/>
            <person name="Debrunner-Vossbrinck B.A."/>
            <person name="Vossbrinck C.R."/>
            <person name="Barandun J."/>
        </authorList>
    </citation>
    <scope>NUCLEOTIDE SEQUENCE</scope>
    <source>
        <strain evidence="6">Illinois isolate</strain>
    </source>
</reference>
<proteinExistence type="inferred from homology"/>
<dbReference type="KEGG" id="vnx:VNE69_10034"/>
<dbReference type="InterPro" id="IPR018232">
    <property type="entry name" value="Glyco_hydro_37_CS"/>
</dbReference>
<dbReference type="AlphaFoldDB" id="A0AAX4JFN0"/>
<keyword evidence="7" id="KW-1185">Reference proteome</keyword>
<dbReference type="PANTHER" id="PTHR23403:SF1">
    <property type="entry name" value="TREHALASE"/>
    <property type="match status" value="1"/>
</dbReference>
<evidence type="ECO:0000256" key="2">
    <source>
        <dbReference type="ARBA" id="ARBA00022801"/>
    </source>
</evidence>
<name>A0AAX4JFN0_9MICR</name>
<keyword evidence="5" id="KW-0732">Signal</keyword>
<evidence type="ECO:0000256" key="1">
    <source>
        <dbReference type="ARBA" id="ARBA00005615"/>
    </source>
</evidence>
<dbReference type="PROSITE" id="PS00928">
    <property type="entry name" value="TREHALASE_2"/>
    <property type="match status" value="1"/>
</dbReference>
<dbReference type="Proteomes" id="UP001334084">
    <property type="component" value="Chromosome 10"/>
</dbReference>
<protein>
    <recommendedName>
        <fullName evidence="4">Trehalase</fullName>
        <ecNumber evidence="4">3.2.1.28</ecNumber>
    </recommendedName>
    <alternativeName>
        <fullName evidence="4">Alpha-trehalose glucohydrolase</fullName>
    </alternativeName>
</protein>
<dbReference type="InterPro" id="IPR001661">
    <property type="entry name" value="Glyco_hydro_37"/>
</dbReference>
<dbReference type="PRINTS" id="PR00744">
    <property type="entry name" value="GLHYDRLASE37"/>
</dbReference>
<gene>
    <name evidence="6" type="ORF">VNE69_10034</name>
</gene>
<comment type="similarity">
    <text evidence="1 4">Belongs to the glycosyl hydrolase 37 family.</text>
</comment>
<dbReference type="InterPro" id="IPR008928">
    <property type="entry name" value="6-hairpin_glycosidase_sf"/>
</dbReference>
<evidence type="ECO:0000256" key="3">
    <source>
        <dbReference type="ARBA" id="ARBA00023295"/>
    </source>
</evidence>
<dbReference type="Gene3D" id="1.50.10.10">
    <property type="match status" value="1"/>
</dbReference>
<evidence type="ECO:0000256" key="5">
    <source>
        <dbReference type="SAM" id="SignalP"/>
    </source>
</evidence>
<keyword evidence="3 4" id="KW-0326">Glycosidase</keyword>
<comment type="catalytic activity">
    <reaction evidence="4">
        <text>alpha,alpha-trehalose + H2O = alpha-D-glucose + beta-D-glucose</text>
        <dbReference type="Rhea" id="RHEA:32675"/>
        <dbReference type="ChEBI" id="CHEBI:15377"/>
        <dbReference type="ChEBI" id="CHEBI:15903"/>
        <dbReference type="ChEBI" id="CHEBI:16551"/>
        <dbReference type="ChEBI" id="CHEBI:17925"/>
        <dbReference type="EC" id="3.2.1.28"/>
    </reaction>
</comment>
<dbReference type="Pfam" id="PF01204">
    <property type="entry name" value="Trehalase"/>
    <property type="match status" value="1"/>
</dbReference>
<sequence>MYWKIIYFITLILGTIVNSETYQDVICLLNFFDKSKDLKYNVDLELSCNLEELEMAKQEILTKHQTNIKTIKKTFLKDGIKSIQHLEEDVEILKKKYFYQAIDSLESVDITTDVPEWILSLEGIQKIMCCRVFKLYKEYFKKYKHLEDSDQNTFIKFDGIICVLGGRFNEMYYWDTYWIIVGLLECDMENEAFDLIKSFVSIIKNLGFIPNGTRKYYLNRTQPPYFTHMLNAIYNKTSNSEIKEFIINQGLDAALIEYDFFMSKRSVTFKNHTLNLYKVTKNTPRIEVYKYDLMTFVESGKNKDIYSNLASGAESGWDFSSRWLLDGKNLHTIDIINIIPVDLNSIMLRNEIIFVKLLRERKLTEDVCNKIKSLEMAILNRKKAMNDILWNNKEKTFNDLNIKNKKYTNSRFYISNIYPLYWNSDIKPLEKYSILLKYKKELFGYEGGIPVSGEYDGNITGHQWDFPNAWAPCTQLFIDFLLKNNERTMALHVAKSYYMSVKKQFIESKLFFEKYNCLFLGEEGKGGEYPVQNGFGWTNGTLIYIIKIFKTELEEEFDHMGSYNKISDYLTKKVEYLERDVNLRFK</sequence>
<evidence type="ECO:0000256" key="4">
    <source>
        <dbReference type="RuleBase" id="RU361180"/>
    </source>
</evidence>
<dbReference type="EC" id="3.2.1.28" evidence="4"/>
<dbReference type="GeneID" id="90542516"/>
<dbReference type="GO" id="GO:0005993">
    <property type="term" value="P:trehalose catabolic process"/>
    <property type="evidence" value="ECO:0007669"/>
    <property type="project" value="TreeGrafter"/>
</dbReference>
<accession>A0AAX4JFN0</accession>
<dbReference type="GO" id="GO:0004555">
    <property type="term" value="F:alpha,alpha-trehalase activity"/>
    <property type="evidence" value="ECO:0007669"/>
    <property type="project" value="UniProtKB-EC"/>
</dbReference>
<dbReference type="PANTHER" id="PTHR23403">
    <property type="entry name" value="TREHALASE"/>
    <property type="match status" value="1"/>
</dbReference>
<evidence type="ECO:0000313" key="7">
    <source>
        <dbReference type="Proteomes" id="UP001334084"/>
    </source>
</evidence>
<dbReference type="EMBL" id="CP142735">
    <property type="protein sequence ID" value="WUR04682.1"/>
    <property type="molecule type" value="Genomic_DNA"/>
</dbReference>
<feature type="chain" id="PRO_5043500668" description="Trehalase" evidence="5">
    <location>
        <begin position="20"/>
        <end position="586"/>
    </location>
</feature>
<feature type="signal peptide" evidence="5">
    <location>
        <begin position="1"/>
        <end position="19"/>
    </location>
</feature>
<organism evidence="6 7">
    <name type="scientific">Vairimorpha necatrix</name>
    <dbReference type="NCBI Taxonomy" id="6039"/>
    <lineage>
        <taxon>Eukaryota</taxon>
        <taxon>Fungi</taxon>
        <taxon>Fungi incertae sedis</taxon>
        <taxon>Microsporidia</taxon>
        <taxon>Nosematidae</taxon>
        <taxon>Vairimorpha</taxon>
    </lineage>
</organism>
<dbReference type="SUPFAM" id="SSF48208">
    <property type="entry name" value="Six-hairpin glycosidases"/>
    <property type="match status" value="1"/>
</dbReference>
<dbReference type="InterPro" id="IPR012341">
    <property type="entry name" value="6hp_glycosidase-like_sf"/>
</dbReference>
<evidence type="ECO:0000313" key="6">
    <source>
        <dbReference type="EMBL" id="WUR04682.1"/>
    </source>
</evidence>